<accession>A0AAP0R7U3</accession>
<sequence>MSRPSFTLLLRLLAPSLQTSLPSLPRSYTLTAALYRLSHAASYKSAARRFGLDMVGASRAFYTVCKVVNEKLGHLFKFRTDIGRIVVGFEWISLPNCCGVLGFERFWVDGSC</sequence>
<proteinExistence type="predicted"/>
<feature type="chain" id="PRO_5042976131" description="Transposase Helix-turn-helix domain-containing protein" evidence="1">
    <location>
        <begin position="20"/>
        <end position="112"/>
    </location>
</feature>
<protein>
    <recommendedName>
        <fullName evidence="4">Transposase Helix-turn-helix domain-containing protein</fullName>
    </recommendedName>
</protein>
<evidence type="ECO:0000313" key="2">
    <source>
        <dbReference type="EMBL" id="KAK9268831.1"/>
    </source>
</evidence>
<evidence type="ECO:0008006" key="4">
    <source>
        <dbReference type="Google" id="ProtNLM"/>
    </source>
</evidence>
<evidence type="ECO:0000313" key="3">
    <source>
        <dbReference type="Proteomes" id="UP001415857"/>
    </source>
</evidence>
<evidence type="ECO:0000256" key="1">
    <source>
        <dbReference type="SAM" id="SignalP"/>
    </source>
</evidence>
<dbReference type="AlphaFoldDB" id="A0AAP0R7U3"/>
<dbReference type="EMBL" id="JBBPBK010000015">
    <property type="protein sequence ID" value="KAK9268831.1"/>
    <property type="molecule type" value="Genomic_DNA"/>
</dbReference>
<gene>
    <name evidence="2" type="ORF">L1049_000595</name>
</gene>
<feature type="signal peptide" evidence="1">
    <location>
        <begin position="1"/>
        <end position="19"/>
    </location>
</feature>
<dbReference type="Proteomes" id="UP001415857">
    <property type="component" value="Unassembled WGS sequence"/>
</dbReference>
<keyword evidence="3" id="KW-1185">Reference proteome</keyword>
<comment type="caution">
    <text evidence="2">The sequence shown here is derived from an EMBL/GenBank/DDBJ whole genome shotgun (WGS) entry which is preliminary data.</text>
</comment>
<organism evidence="2 3">
    <name type="scientific">Liquidambar formosana</name>
    <name type="common">Formosan gum</name>
    <dbReference type="NCBI Taxonomy" id="63359"/>
    <lineage>
        <taxon>Eukaryota</taxon>
        <taxon>Viridiplantae</taxon>
        <taxon>Streptophyta</taxon>
        <taxon>Embryophyta</taxon>
        <taxon>Tracheophyta</taxon>
        <taxon>Spermatophyta</taxon>
        <taxon>Magnoliopsida</taxon>
        <taxon>eudicotyledons</taxon>
        <taxon>Gunneridae</taxon>
        <taxon>Pentapetalae</taxon>
        <taxon>Saxifragales</taxon>
        <taxon>Altingiaceae</taxon>
        <taxon>Liquidambar</taxon>
    </lineage>
</organism>
<reference evidence="2 3" key="1">
    <citation type="journal article" date="2024" name="Plant J.">
        <title>Genome sequences and population genomics reveal climatic adaptation and genomic divergence between two closely related sweetgum species.</title>
        <authorList>
            <person name="Xu W.Q."/>
            <person name="Ren C.Q."/>
            <person name="Zhang X.Y."/>
            <person name="Comes H.P."/>
            <person name="Liu X.H."/>
            <person name="Li Y.G."/>
            <person name="Kettle C.J."/>
            <person name="Jalonen R."/>
            <person name="Gaisberger H."/>
            <person name="Ma Y.Z."/>
            <person name="Qiu Y.X."/>
        </authorList>
    </citation>
    <scope>NUCLEOTIDE SEQUENCE [LARGE SCALE GENOMIC DNA]</scope>
    <source>
        <strain evidence="2">Hangzhou</strain>
    </source>
</reference>
<name>A0AAP0R7U3_LIQFO</name>
<keyword evidence="1" id="KW-0732">Signal</keyword>